<dbReference type="GO" id="GO:0036376">
    <property type="term" value="P:sodium ion export across plasma membrane"/>
    <property type="evidence" value="ECO:0007669"/>
    <property type="project" value="TreeGrafter"/>
</dbReference>
<dbReference type="GO" id="GO:0001671">
    <property type="term" value="F:ATPase activator activity"/>
    <property type="evidence" value="ECO:0007669"/>
    <property type="project" value="TreeGrafter"/>
</dbReference>
<dbReference type="EMBL" id="JARKIK010000089">
    <property type="protein sequence ID" value="KAK8723332.1"/>
    <property type="molecule type" value="Genomic_DNA"/>
</dbReference>
<keyword evidence="6 7" id="KW-0472">Membrane</keyword>
<dbReference type="PROSITE" id="PS00390">
    <property type="entry name" value="ATPASE_NA_K_BETA_1"/>
    <property type="match status" value="1"/>
</dbReference>
<evidence type="ECO:0000313" key="9">
    <source>
        <dbReference type="Proteomes" id="UP001445076"/>
    </source>
</evidence>
<protein>
    <recommendedName>
        <fullName evidence="10">Sodium/potassium-transporting ATPase subunit beta-2</fullName>
    </recommendedName>
</protein>
<dbReference type="Gene3D" id="2.60.40.1660">
    <property type="entry name" value="Na, k-atpase alpha subunit"/>
    <property type="match status" value="1"/>
</dbReference>
<comment type="similarity">
    <text evidence="2">Belongs to the X(+)/potassium ATPases subunit beta family.</text>
</comment>
<dbReference type="InterPro" id="IPR038702">
    <property type="entry name" value="Na/K_ATPase_sub_beta_sf"/>
</dbReference>
<gene>
    <name evidence="8" type="ORF">OTU49_011661</name>
</gene>
<evidence type="ECO:0000256" key="6">
    <source>
        <dbReference type="ARBA" id="ARBA00023136"/>
    </source>
</evidence>
<keyword evidence="3 7" id="KW-0812">Transmembrane</keyword>
<dbReference type="GO" id="GO:0030007">
    <property type="term" value="P:intracellular potassium ion homeostasis"/>
    <property type="evidence" value="ECO:0007669"/>
    <property type="project" value="TreeGrafter"/>
</dbReference>
<proteinExistence type="inferred from homology"/>
<dbReference type="AlphaFoldDB" id="A0AAW0W230"/>
<evidence type="ECO:0000256" key="7">
    <source>
        <dbReference type="SAM" id="Phobius"/>
    </source>
</evidence>
<keyword evidence="5 7" id="KW-1133">Transmembrane helix</keyword>
<dbReference type="Proteomes" id="UP001445076">
    <property type="component" value="Unassembled WGS sequence"/>
</dbReference>
<dbReference type="GO" id="GO:1990573">
    <property type="term" value="P:potassium ion import across plasma membrane"/>
    <property type="evidence" value="ECO:0007669"/>
    <property type="project" value="TreeGrafter"/>
</dbReference>
<accession>A0AAW0W230</accession>
<comment type="caution">
    <text evidence="8">The sequence shown here is derived from an EMBL/GenBank/DDBJ whole genome shotgun (WGS) entry which is preliminary data.</text>
</comment>
<keyword evidence="9" id="KW-1185">Reference proteome</keyword>
<sequence length="276" mass="32143">MEDINDLYKRIAERDRGFKTFVWNPKKKAFFGRTGASWFKILLFYVIFYLCLTAFFALNFSAFYQTLDIHHLPRYTPGDGGSILQKVAYEGKAKATSGQHITDCSDDHNPKEGEVCSFKDTWLTGNCQKAEKWGFNRQSPCILLKLNRMIRWEPEVYETLEELPEKMPQSLKDHIKKSMKENEGKIPRMIWVSCEGEEPADQEYIGPLRYSPWQGFPAYYFPYMNTPGYLPPVVAVQFLSPASHVLISIKCRAWAKNIEHDDMERLGLIHFEMLKD</sequence>
<evidence type="ECO:0008006" key="10">
    <source>
        <dbReference type="Google" id="ProtNLM"/>
    </source>
</evidence>
<dbReference type="Pfam" id="PF00287">
    <property type="entry name" value="Na_K-ATPase"/>
    <property type="match status" value="2"/>
</dbReference>
<evidence type="ECO:0000313" key="8">
    <source>
        <dbReference type="EMBL" id="KAK8723332.1"/>
    </source>
</evidence>
<dbReference type="PANTHER" id="PTHR11523:SF28">
    <property type="entry name" value="NA_K-ATPASE BETA SUBUNIT ISOFORM 4-RELATED"/>
    <property type="match status" value="1"/>
</dbReference>
<dbReference type="Gene3D" id="1.20.5.170">
    <property type="match status" value="1"/>
</dbReference>
<evidence type="ECO:0000256" key="3">
    <source>
        <dbReference type="ARBA" id="ARBA00022692"/>
    </source>
</evidence>
<dbReference type="InterPro" id="IPR000402">
    <property type="entry name" value="Na/K_ATPase_sub_beta"/>
</dbReference>
<keyword evidence="4" id="KW-0735">Signal-anchor</keyword>
<dbReference type="PANTHER" id="PTHR11523">
    <property type="entry name" value="SODIUM/POTASSIUM-DEPENDENT ATPASE BETA SUBUNIT"/>
    <property type="match status" value="1"/>
</dbReference>
<name>A0AAW0W230_CHEQU</name>
<feature type="transmembrane region" description="Helical" evidence="7">
    <location>
        <begin position="42"/>
        <end position="64"/>
    </location>
</feature>
<comment type="subcellular location">
    <subcellularLocation>
        <location evidence="1">Membrane</location>
        <topology evidence="1">Single-pass type II membrane protein</topology>
    </subcellularLocation>
</comment>
<evidence type="ECO:0000256" key="5">
    <source>
        <dbReference type="ARBA" id="ARBA00022989"/>
    </source>
</evidence>
<dbReference type="GO" id="GO:0006883">
    <property type="term" value="P:intracellular sodium ion homeostasis"/>
    <property type="evidence" value="ECO:0007669"/>
    <property type="project" value="TreeGrafter"/>
</dbReference>
<reference evidence="8 9" key="1">
    <citation type="journal article" date="2024" name="BMC Genomics">
        <title>Genome assembly of redclaw crayfish (Cherax quadricarinatus) provides insights into its immune adaptation and hypoxia tolerance.</title>
        <authorList>
            <person name="Liu Z."/>
            <person name="Zheng J."/>
            <person name="Li H."/>
            <person name="Fang K."/>
            <person name="Wang S."/>
            <person name="He J."/>
            <person name="Zhou D."/>
            <person name="Weng S."/>
            <person name="Chi M."/>
            <person name="Gu Z."/>
            <person name="He J."/>
            <person name="Li F."/>
            <person name="Wang M."/>
        </authorList>
    </citation>
    <scope>NUCLEOTIDE SEQUENCE [LARGE SCALE GENOMIC DNA]</scope>
    <source>
        <strain evidence="8">ZL_2023a</strain>
    </source>
</reference>
<evidence type="ECO:0000256" key="1">
    <source>
        <dbReference type="ARBA" id="ARBA00004606"/>
    </source>
</evidence>
<evidence type="ECO:0000256" key="4">
    <source>
        <dbReference type="ARBA" id="ARBA00022968"/>
    </source>
</evidence>
<evidence type="ECO:0000256" key="2">
    <source>
        <dbReference type="ARBA" id="ARBA00005876"/>
    </source>
</evidence>
<dbReference type="GO" id="GO:0005890">
    <property type="term" value="C:sodium:potassium-exchanging ATPase complex"/>
    <property type="evidence" value="ECO:0007669"/>
    <property type="project" value="InterPro"/>
</dbReference>
<organism evidence="8 9">
    <name type="scientific">Cherax quadricarinatus</name>
    <name type="common">Australian red claw crayfish</name>
    <dbReference type="NCBI Taxonomy" id="27406"/>
    <lineage>
        <taxon>Eukaryota</taxon>
        <taxon>Metazoa</taxon>
        <taxon>Ecdysozoa</taxon>
        <taxon>Arthropoda</taxon>
        <taxon>Crustacea</taxon>
        <taxon>Multicrustacea</taxon>
        <taxon>Malacostraca</taxon>
        <taxon>Eumalacostraca</taxon>
        <taxon>Eucarida</taxon>
        <taxon>Decapoda</taxon>
        <taxon>Pleocyemata</taxon>
        <taxon>Astacidea</taxon>
        <taxon>Parastacoidea</taxon>
        <taxon>Parastacidae</taxon>
        <taxon>Cherax</taxon>
    </lineage>
</organism>